<proteinExistence type="predicted"/>
<dbReference type="Proteomes" id="UP000054549">
    <property type="component" value="Unassembled WGS sequence"/>
</dbReference>
<keyword evidence="1" id="KW-0175">Coiled coil</keyword>
<keyword evidence="3" id="KW-1185">Reference proteome</keyword>
<dbReference type="AlphaFoldDB" id="A0A0C2WXP3"/>
<organism evidence="2 3">
    <name type="scientific">Amanita muscaria (strain Koide BX008)</name>
    <dbReference type="NCBI Taxonomy" id="946122"/>
    <lineage>
        <taxon>Eukaryota</taxon>
        <taxon>Fungi</taxon>
        <taxon>Dikarya</taxon>
        <taxon>Basidiomycota</taxon>
        <taxon>Agaricomycotina</taxon>
        <taxon>Agaricomycetes</taxon>
        <taxon>Agaricomycetidae</taxon>
        <taxon>Agaricales</taxon>
        <taxon>Pluteineae</taxon>
        <taxon>Amanitaceae</taxon>
        <taxon>Amanita</taxon>
    </lineage>
</organism>
<dbReference type="InParanoid" id="A0A0C2WXP3"/>
<protein>
    <submittedName>
        <fullName evidence="2">Uncharacterized protein</fullName>
    </submittedName>
</protein>
<sequence>MAATTITRHSAKAMIQQLKDDMNHLEAAEMRRQEAEMRRQEAEMRRQEAEMRRQEAETRRQEISINWEIRSRVAQGVCPLLCSARLLMTMSCTSI</sequence>
<reference evidence="2 3" key="1">
    <citation type="submission" date="2014-04" db="EMBL/GenBank/DDBJ databases">
        <title>Evolutionary Origins and Diversification of the Mycorrhizal Mutualists.</title>
        <authorList>
            <consortium name="DOE Joint Genome Institute"/>
            <consortium name="Mycorrhizal Genomics Consortium"/>
            <person name="Kohler A."/>
            <person name="Kuo A."/>
            <person name="Nagy L.G."/>
            <person name="Floudas D."/>
            <person name="Copeland A."/>
            <person name="Barry K.W."/>
            <person name="Cichocki N."/>
            <person name="Veneault-Fourrey C."/>
            <person name="LaButti K."/>
            <person name="Lindquist E.A."/>
            <person name="Lipzen A."/>
            <person name="Lundell T."/>
            <person name="Morin E."/>
            <person name="Murat C."/>
            <person name="Riley R."/>
            <person name="Ohm R."/>
            <person name="Sun H."/>
            <person name="Tunlid A."/>
            <person name="Henrissat B."/>
            <person name="Grigoriev I.V."/>
            <person name="Hibbett D.S."/>
            <person name="Martin F."/>
        </authorList>
    </citation>
    <scope>NUCLEOTIDE SEQUENCE [LARGE SCALE GENOMIC DNA]</scope>
    <source>
        <strain evidence="2 3">Koide BX008</strain>
    </source>
</reference>
<accession>A0A0C2WXP3</accession>
<gene>
    <name evidence="2" type="ORF">M378DRAFT_167347</name>
</gene>
<name>A0A0C2WXP3_AMAMK</name>
<dbReference type="EMBL" id="KN818288">
    <property type="protein sequence ID" value="KIL61163.1"/>
    <property type="molecule type" value="Genomic_DNA"/>
</dbReference>
<evidence type="ECO:0000313" key="2">
    <source>
        <dbReference type="EMBL" id="KIL61163.1"/>
    </source>
</evidence>
<evidence type="ECO:0000313" key="3">
    <source>
        <dbReference type="Proteomes" id="UP000054549"/>
    </source>
</evidence>
<feature type="coiled-coil region" evidence="1">
    <location>
        <begin position="8"/>
        <end position="66"/>
    </location>
</feature>
<dbReference type="HOGENOM" id="CLU_2372328_0_0_1"/>
<evidence type="ECO:0000256" key="1">
    <source>
        <dbReference type="SAM" id="Coils"/>
    </source>
</evidence>